<reference evidence="3" key="1">
    <citation type="submission" date="2025-08" db="UniProtKB">
        <authorList>
            <consortium name="RefSeq"/>
        </authorList>
    </citation>
    <scope>IDENTIFICATION</scope>
    <source>
        <tissue evidence="3">Muscle</tissue>
    </source>
</reference>
<dbReference type="InterPro" id="IPR011256">
    <property type="entry name" value="Reg_factor_effector_dom_sf"/>
</dbReference>
<dbReference type="PANTHER" id="PTHR11220">
    <property type="entry name" value="HEME-BINDING PROTEIN-RELATED"/>
    <property type="match status" value="1"/>
</dbReference>
<evidence type="ECO:0000313" key="3">
    <source>
        <dbReference type="RefSeq" id="XP_022236542.1"/>
    </source>
</evidence>
<dbReference type="GeneID" id="111084055"/>
<evidence type="ECO:0000313" key="2">
    <source>
        <dbReference type="Proteomes" id="UP000694941"/>
    </source>
</evidence>
<feature type="non-terminal residue" evidence="3">
    <location>
        <position position="125"/>
    </location>
</feature>
<sequence>MSFLRAVRKAMAGEREEPKFEVVKKYDDHDIRSYPETVWISLKVTGKTHAECGRPEFSRLLGYINGNNETGASLAMTSPVVFRVSFEETEELTMSLFLSSSVADPPKPKDPDVSFFRAPAGQLFV</sequence>
<gene>
    <name evidence="3" type="primary">LOC111084055</name>
</gene>
<dbReference type="PANTHER" id="PTHR11220:SF1">
    <property type="entry name" value="HEME-BINDING PROTEIN 2"/>
    <property type="match status" value="1"/>
</dbReference>
<dbReference type="SUPFAM" id="SSF55136">
    <property type="entry name" value="Probable bacterial effector-binding domain"/>
    <property type="match status" value="1"/>
</dbReference>
<dbReference type="Pfam" id="PF04832">
    <property type="entry name" value="SOUL"/>
    <property type="match status" value="1"/>
</dbReference>
<organism evidence="2 3">
    <name type="scientific">Limulus polyphemus</name>
    <name type="common">Atlantic horseshoe crab</name>
    <dbReference type="NCBI Taxonomy" id="6850"/>
    <lineage>
        <taxon>Eukaryota</taxon>
        <taxon>Metazoa</taxon>
        <taxon>Ecdysozoa</taxon>
        <taxon>Arthropoda</taxon>
        <taxon>Chelicerata</taxon>
        <taxon>Merostomata</taxon>
        <taxon>Xiphosura</taxon>
        <taxon>Limulidae</taxon>
        <taxon>Limulus</taxon>
    </lineage>
</organism>
<protein>
    <submittedName>
        <fullName evidence="3">Heme-binding protein 1-like</fullName>
    </submittedName>
</protein>
<comment type="similarity">
    <text evidence="1">Belongs to the HEBP family.</text>
</comment>
<dbReference type="InterPro" id="IPR006917">
    <property type="entry name" value="SOUL_heme-bd"/>
</dbReference>
<dbReference type="Gene3D" id="3.20.80.10">
    <property type="entry name" value="Regulatory factor, effector binding domain"/>
    <property type="match status" value="1"/>
</dbReference>
<keyword evidence="2" id="KW-1185">Reference proteome</keyword>
<dbReference type="RefSeq" id="XP_022236542.1">
    <property type="nucleotide sequence ID" value="XM_022380834.1"/>
</dbReference>
<proteinExistence type="inferred from homology"/>
<dbReference type="Proteomes" id="UP000694941">
    <property type="component" value="Unplaced"/>
</dbReference>
<accession>A0ABM1RYT7</accession>
<evidence type="ECO:0000256" key="1">
    <source>
        <dbReference type="ARBA" id="ARBA00009817"/>
    </source>
</evidence>
<name>A0ABM1RYT7_LIMPO</name>